<accession>A0ABV2EEG8</accession>
<proteinExistence type="predicted"/>
<dbReference type="RefSeq" id="WP_331929971.1">
    <property type="nucleotide sequence ID" value="NZ_JBEPLU010000001.1"/>
</dbReference>
<organism evidence="1 2">
    <name type="scientific">Phenylobacterium koreense</name>
    <dbReference type="NCBI Taxonomy" id="266125"/>
    <lineage>
        <taxon>Bacteria</taxon>
        <taxon>Pseudomonadati</taxon>
        <taxon>Pseudomonadota</taxon>
        <taxon>Alphaproteobacteria</taxon>
        <taxon>Caulobacterales</taxon>
        <taxon>Caulobacteraceae</taxon>
        <taxon>Phenylobacterium</taxon>
    </lineage>
</organism>
<keyword evidence="2" id="KW-1185">Reference proteome</keyword>
<dbReference type="InterPro" id="IPR025961">
    <property type="entry name" value="Metal_resist"/>
</dbReference>
<dbReference type="EMBL" id="JBEPLU010000001">
    <property type="protein sequence ID" value="MET3525423.1"/>
    <property type="molecule type" value="Genomic_DNA"/>
</dbReference>
<dbReference type="Gene3D" id="1.20.120.1490">
    <property type="match status" value="1"/>
</dbReference>
<evidence type="ECO:0000313" key="1">
    <source>
        <dbReference type="EMBL" id="MET3525423.1"/>
    </source>
</evidence>
<comment type="caution">
    <text evidence="1">The sequence shown here is derived from an EMBL/GenBank/DDBJ whole genome shotgun (WGS) entry which is preliminary data.</text>
</comment>
<gene>
    <name evidence="1" type="ORF">ABID41_000518</name>
</gene>
<dbReference type="Proteomes" id="UP001549110">
    <property type="component" value="Unassembled WGS sequence"/>
</dbReference>
<dbReference type="Pfam" id="PF13801">
    <property type="entry name" value="Metal_resist"/>
    <property type="match status" value="1"/>
</dbReference>
<protein>
    <submittedName>
        <fullName evidence="1">Membrane protein</fullName>
    </submittedName>
</protein>
<sequence>MSRKSLLIVLFVSLALNLFLIGTVAGGLVVGQRFRAAHPMPARVGVQPPLWRAADGLSQEQRNAYRAALRSGGPQMRDAMRQVRVARQDAWRALADEPFDAAAARRRLAEIRTQEARARGLVDDKVVDFAAGLSPAERTILVKGLTEPRGRGEPPHRR</sequence>
<name>A0ABV2EEG8_9CAUL</name>
<reference evidence="1 2" key="1">
    <citation type="submission" date="2024-06" db="EMBL/GenBank/DDBJ databases">
        <title>Genomic Encyclopedia of Type Strains, Phase IV (KMG-IV): sequencing the most valuable type-strain genomes for metagenomic binning, comparative biology and taxonomic classification.</title>
        <authorList>
            <person name="Goeker M."/>
        </authorList>
    </citation>
    <scope>NUCLEOTIDE SEQUENCE [LARGE SCALE GENOMIC DNA]</scope>
    <source>
        <strain evidence="1 2">DSM 17809</strain>
    </source>
</reference>
<evidence type="ECO:0000313" key="2">
    <source>
        <dbReference type="Proteomes" id="UP001549110"/>
    </source>
</evidence>